<dbReference type="Proteomes" id="UP000263881">
    <property type="component" value="Chromosome"/>
</dbReference>
<dbReference type="EMBL" id="CP023009">
    <property type="protein sequence ID" value="AXW85654.1"/>
    <property type="molecule type" value="Genomic_DNA"/>
</dbReference>
<reference evidence="1 2" key="1">
    <citation type="submission" date="2017-08" db="EMBL/GenBank/DDBJ databases">
        <title>Comparative genomics of bacteria isolated from necrotic lesions of AOD affected trees.</title>
        <authorList>
            <person name="Doonan J."/>
            <person name="Denman S."/>
            <person name="McDonald J.E."/>
        </authorList>
    </citation>
    <scope>NUCLEOTIDE SEQUENCE [LARGE SCALE GENOMIC DNA]</scope>
    <source>
        <strain evidence="1 2">477</strain>
    </source>
</reference>
<evidence type="ECO:0000313" key="2">
    <source>
        <dbReference type="Proteomes" id="UP000263881"/>
    </source>
</evidence>
<dbReference type="RefSeq" id="WP_085651167.1">
    <property type="nucleotide sequence ID" value="NZ_CP023009.1"/>
</dbReference>
<protein>
    <recommendedName>
        <fullName evidence="3">3-oxoacyl-ACP synthase</fullName>
    </recommendedName>
</protein>
<dbReference type="InterPro" id="IPR016039">
    <property type="entry name" value="Thiolase-like"/>
</dbReference>
<name>A0AAD0WJ72_9GAMM</name>
<dbReference type="Gene3D" id="3.40.47.10">
    <property type="match status" value="2"/>
</dbReference>
<dbReference type="KEGG" id="lbq:CKQ53_00715"/>
<organism evidence="1 2">
    <name type="scientific">Lonsdalea britannica</name>
    <dbReference type="NCBI Taxonomy" id="1082704"/>
    <lineage>
        <taxon>Bacteria</taxon>
        <taxon>Pseudomonadati</taxon>
        <taxon>Pseudomonadota</taxon>
        <taxon>Gammaproteobacteria</taxon>
        <taxon>Enterobacterales</taxon>
        <taxon>Pectobacteriaceae</taxon>
        <taxon>Lonsdalea</taxon>
    </lineage>
</organism>
<dbReference type="GO" id="GO:0016746">
    <property type="term" value="F:acyltransferase activity"/>
    <property type="evidence" value="ECO:0007669"/>
    <property type="project" value="InterPro"/>
</dbReference>
<keyword evidence="2" id="KW-1185">Reference proteome</keyword>
<evidence type="ECO:0008006" key="3">
    <source>
        <dbReference type="Google" id="ProtNLM"/>
    </source>
</evidence>
<gene>
    <name evidence="1" type="ORF">CKQ53_00715</name>
</gene>
<dbReference type="AlphaFoldDB" id="A0AAD0WJ72"/>
<sequence>MRLTRMADDIPTARVDAVDIIQAAGGSRSEARVFSKLFGIEHVAALPRTDSLLNTFLSLLDRLDVSADETPIDTLIYVHALPIQPIEGEGLTTALIRRHPALTQVKHRYEIDQHNCGGGFWGLKMLQSLFRAGLSQRALLVLGDSLSTFALGERYIPGCTILGDGFVVMLLDNQDDGIQLTPPFIEHRAEFWPGLFVESQQKSAFYAEHNAMMDHALKEIEFSFQTHDTLLPHNINRLTWLNFTRLHPEFEARIDTRLLPEVGHCCAADPFLLLSRRLENSQPLSKRCGLLSIGAGAFIGACSVLPDPQRIAG</sequence>
<accession>A0AAD0WJ72</accession>
<evidence type="ECO:0000313" key="1">
    <source>
        <dbReference type="EMBL" id="AXW85654.1"/>
    </source>
</evidence>
<dbReference type="SUPFAM" id="SSF53901">
    <property type="entry name" value="Thiolase-like"/>
    <property type="match status" value="1"/>
</dbReference>
<proteinExistence type="predicted"/>